<dbReference type="Pfam" id="PF13424">
    <property type="entry name" value="TPR_12"/>
    <property type="match status" value="1"/>
</dbReference>
<evidence type="ECO:0000256" key="1">
    <source>
        <dbReference type="SAM" id="MobiDB-lite"/>
    </source>
</evidence>
<dbReference type="STRING" id="196109.A0A136IL17"/>
<gene>
    <name evidence="2" type="ORF">Micbo1qcDRAFT_127656</name>
</gene>
<dbReference type="Gene3D" id="1.25.40.10">
    <property type="entry name" value="Tetratricopeptide repeat domain"/>
    <property type="match status" value="1"/>
</dbReference>
<accession>A0A136IL17</accession>
<dbReference type="InterPro" id="IPR011990">
    <property type="entry name" value="TPR-like_helical_dom_sf"/>
</dbReference>
<organism evidence="2 3">
    <name type="scientific">Microdochium bolleyi</name>
    <dbReference type="NCBI Taxonomy" id="196109"/>
    <lineage>
        <taxon>Eukaryota</taxon>
        <taxon>Fungi</taxon>
        <taxon>Dikarya</taxon>
        <taxon>Ascomycota</taxon>
        <taxon>Pezizomycotina</taxon>
        <taxon>Sordariomycetes</taxon>
        <taxon>Xylariomycetidae</taxon>
        <taxon>Xylariales</taxon>
        <taxon>Microdochiaceae</taxon>
        <taxon>Microdochium</taxon>
    </lineage>
</organism>
<dbReference type="SUPFAM" id="SSF53474">
    <property type="entry name" value="alpha/beta-Hydrolases"/>
    <property type="match status" value="1"/>
</dbReference>
<evidence type="ECO:0008006" key="4">
    <source>
        <dbReference type="Google" id="ProtNLM"/>
    </source>
</evidence>
<dbReference type="OrthoDB" id="5086500at2759"/>
<dbReference type="EMBL" id="KQ964277">
    <property type="protein sequence ID" value="KXJ85652.1"/>
    <property type="molecule type" value="Genomic_DNA"/>
</dbReference>
<dbReference type="InterPro" id="IPR029058">
    <property type="entry name" value="AB_hydrolase_fold"/>
</dbReference>
<dbReference type="SUPFAM" id="SSF48452">
    <property type="entry name" value="TPR-like"/>
    <property type="match status" value="1"/>
</dbReference>
<dbReference type="Gene3D" id="3.40.50.300">
    <property type="entry name" value="P-loop containing nucleotide triphosphate hydrolases"/>
    <property type="match status" value="1"/>
</dbReference>
<dbReference type="PANTHER" id="PTHR47691:SF3">
    <property type="entry name" value="HTH-TYPE TRANSCRIPTIONAL REGULATOR RV0890C-RELATED"/>
    <property type="match status" value="1"/>
</dbReference>
<protein>
    <recommendedName>
        <fullName evidence="4">NB-ARC domain-containing protein</fullName>
    </recommendedName>
</protein>
<evidence type="ECO:0000313" key="3">
    <source>
        <dbReference type="Proteomes" id="UP000070501"/>
    </source>
</evidence>
<feature type="region of interest" description="Disordered" evidence="1">
    <location>
        <begin position="232"/>
        <end position="251"/>
    </location>
</feature>
<dbReference type="Proteomes" id="UP000070501">
    <property type="component" value="Unassembled WGS sequence"/>
</dbReference>
<sequence length="932" mass="102451">MLPHAVPTARIMVFNYRSNWLGESALRQSIGSAAGGLLQALVEEREDCADRPLLLIGHCFGGLIIQRVYNEAMKTKADYPGLAAAIIGTIFLATPFQGLESQAGFHPQGQVYAMIVAADVEMQDNVFQSISRDNDTLIDTVTTFTRHLELEERRPMVFCFFEQKPSPVGRVIGATGLPKQFMVGQQASTLGNYQYAGLMVNHFEMNCFKSAQDGHYKSVRRQIVKIYKARDLTSRPSRRPSTPSDEKYSIPSLGAPIAKEPDFAQRGDILDSINDNFEKTRTVVLLGECGSGKTHVAVEYAHKFHQENPGSAVHWVGANSAEHFAFSCRRIAKTLHLKLPKGDPILPGVKAAFDALKEEAGNVWLLVLDGLDNPSKLMITLEDGTSVSLLELPKTSLSRILVTTRDKKYAMKATKNREEYIHRLSSLDNKDAAQILLGAKSADRHIQNKYISEVIEAFKGSAGAIALAKVYVSRKSPQPRDLARLVTTPVPGGDTKTNRFTNLWQQVIALLSETGMSSQRLLKLLGVINVQSVSAVFFTRDEFRRDIPILVDHGLIEPSADRRVFSMSAFVRSCARHWLDQDSDLELAEEVALATVSDRFDENDVDRCELLLPLVMACFEVKSVSVEAVMNVTVLHYKLGEYFAKVGDLISARVHTQAALKLAHAASNRSLASAATSVARDGVNQAQEFLETLRKDTGHPVQDKTVREASQMATNLLQRGELSASGEVEGILRKILQLSDKKNATDPMETARHTYNLAMACEDQGNYVEAERLLTSAANMVKAQGSPSTPFLLNIRGSLAGVHCRQGRFQAAREALIAVLNGQRSTLGHDHADTLVTRQNLAMVLECEGDVDAAHKELILILQAHVRTSGVESPEVLRALCSLAANMALRGERKDARAILIAAHKGQLDRLGPNHRDTVATTRMLAEHDGSL</sequence>
<reference evidence="3" key="1">
    <citation type="submission" date="2016-02" db="EMBL/GenBank/DDBJ databases">
        <title>Draft genome sequence of Microdochium bolleyi, a fungal endophyte of beachgrass.</title>
        <authorList>
            <consortium name="DOE Joint Genome Institute"/>
            <person name="David A.S."/>
            <person name="May G."/>
            <person name="Haridas S."/>
            <person name="Lim J."/>
            <person name="Wang M."/>
            <person name="Labutti K."/>
            <person name="Lipzen A."/>
            <person name="Barry K."/>
            <person name="Grigoriev I.V."/>
        </authorList>
    </citation>
    <scope>NUCLEOTIDE SEQUENCE [LARGE SCALE GENOMIC DNA]</scope>
    <source>
        <strain evidence="3">J235TASD1</strain>
    </source>
</reference>
<name>A0A136IL17_9PEZI</name>
<proteinExistence type="predicted"/>
<dbReference type="SUPFAM" id="SSF52540">
    <property type="entry name" value="P-loop containing nucleoside triphosphate hydrolases"/>
    <property type="match status" value="1"/>
</dbReference>
<dbReference type="AlphaFoldDB" id="A0A136IL17"/>
<dbReference type="PANTHER" id="PTHR47691">
    <property type="entry name" value="REGULATOR-RELATED"/>
    <property type="match status" value="1"/>
</dbReference>
<dbReference type="InParanoid" id="A0A136IL17"/>
<evidence type="ECO:0000313" key="2">
    <source>
        <dbReference type="EMBL" id="KXJ85652.1"/>
    </source>
</evidence>
<keyword evidence="3" id="KW-1185">Reference proteome</keyword>
<dbReference type="InterPro" id="IPR027417">
    <property type="entry name" value="P-loop_NTPase"/>
</dbReference>